<dbReference type="PANTHER" id="PTHR11644:SF2">
    <property type="entry name" value="CYTIDINE DEAMINASE"/>
    <property type="match status" value="1"/>
</dbReference>
<dbReference type="OrthoDB" id="9795347at2"/>
<dbReference type="InterPro" id="IPR050202">
    <property type="entry name" value="Cyt/Deoxycyt_deaminase"/>
</dbReference>
<accession>A0A1C0A961</accession>
<gene>
    <name evidence="17" type="ORF">U472_10650</name>
</gene>
<dbReference type="SUPFAM" id="SSF53927">
    <property type="entry name" value="Cytidine deaminase-like"/>
    <property type="match status" value="1"/>
</dbReference>
<dbReference type="GO" id="GO:0072527">
    <property type="term" value="P:pyrimidine-containing compound metabolic process"/>
    <property type="evidence" value="ECO:0007669"/>
    <property type="project" value="UniProtKB-ARBA"/>
</dbReference>
<evidence type="ECO:0000256" key="15">
    <source>
        <dbReference type="RuleBase" id="RU364006"/>
    </source>
</evidence>
<dbReference type="InterPro" id="IPR016192">
    <property type="entry name" value="APOBEC/CMP_deaminase_Zn-bd"/>
</dbReference>
<evidence type="ECO:0000256" key="6">
    <source>
        <dbReference type="ARBA" id="ARBA00022723"/>
    </source>
</evidence>
<dbReference type="PANTHER" id="PTHR11644">
    <property type="entry name" value="CYTIDINE DEAMINASE"/>
    <property type="match status" value="1"/>
</dbReference>
<evidence type="ECO:0000256" key="3">
    <source>
        <dbReference type="ARBA" id="ARBA00006576"/>
    </source>
</evidence>
<dbReference type="GO" id="GO:0004126">
    <property type="term" value="F:cytidine deaminase activity"/>
    <property type="evidence" value="ECO:0007669"/>
    <property type="project" value="UniProtKB-UniRule"/>
</dbReference>
<keyword evidence="18" id="KW-1185">Reference proteome</keyword>
<proteinExistence type="inferred from homology"/>
<dbReference type="InterPro" id="IPR016193">
    <property type="entry name" value="Cytidine_deaminase-like"/>
</dbReference>
<feature type="domain" description="CMP/dCMP-type deaminase" evidence="16">
    <location>
        <begin position="1"/>
        <end position="125"/>
    </location>
</feature>
<dbReference type="CDD" id="cd01283">
    <property type="entry name" value="cytidine_deaminase"/>
    <property type="match status" value="1"/>
</dbReference>
<dbReference type="InterPro" id="IPR002125">
    <property type="entry name" value="CMP_dCMP_dom"/>
</dbReference>
<dbReference type="Proteomes" id="UP000093514">
    <property type="component" value="Unassembled WGS sequence"/>
</dbReference>
<dbReference type="AlphaFoldDB" id="A0A1C0A961"/>
<evidence type="ECO:0000259" key="16">
    <source>
        <dbReference type="PROSITE" id="PS51747"/>
    </source>
</evidence>
<evidence type="ECO:0000256" key="14">
    <source>
        <dbReference type="PIRSR" id="PIRSR606262-3"/>
    </source>
</evidence>
<dbReference type="GO" id="GO:0042802">
    <property type="term" value="F:identical protein binding"/>
    <property type="evidence" value="ECO:0007669"/>
    <property type="project" value="UniProtKB-ARBA"/>
</dbReference>
<feature type="binding site" evidence="13">
    <location>
        <begin position="40"/>
        <end position="46"/>
    </location>
    <ligand>
        <name>substrate</name>
    </ligand>
</feature>
<comment type="function">
    <text evidence="2 15">This enzyme scavenges exogenous and endogenous cytidine and 2'-deoxycytidine for UMP synthesis.</text>
</comment>
<dbReference type="GO" id="GO:0008270">
    <property type="term" value="F:zinc ion binding"/>
    <property type="evidence" value="ECO:0007669"/>
    <property type="project" value="UniProtKB-UniRule"/>
</dbReference>
<dbReference type="PROSITE" id="PS51747">
    <property type="entry name" value="CYT_DCMP_DEAMINASES_2"/>
    <property type="match status" value="1"/>
</dbReference>
<feature type="binding site" evidence="14">
    <location>
        <position position="87"/>
    </location>
    <ligand>
        <name>Zn(2+)</name>
        <dbReference type="ChEBI" id="CHEBI:29105"/>
        <note>catalytic</note>
    </ligand>
</feature>
<dbReference type="GO" id="GO:0055086">
    <property type="term" value="P:nucleobase-containing small molecule metabolic process"/>
    <property type="evidence" value="ECO:0007669"/>
    <property type="project" value="UniProtKB-ARBA"/>
</dbReference>
<evidence type="ECO:0000256" key="8">
    <source>
        <dbReference type="ARBA" id="ARBA00022833"/>
    </source>
</evidence>
<dbReference type="InterPro" id="IPR006262">
    <property type="entry name" value="Cyt_deam_tetra"/>
</dbReference>
<reference evidence="17 18" key="2">
    <citation type="submission" date="2016-08" db="EMBL/GenBank/DDBJ databases">
        <title>Orenia metallireducens sp. nov. strain Z6, a Novel Metal-reducing Firmicute from the Deep Subsurface.</title>
        <authorList>
            <person name="Maxim B.I."/>
            <person name="Kenneth K."/>
            <person name="Flynn T.M."/>
            <person name="Oloughlin E.J."/>
            <person name="Locke R.A."/>
            <person name="Weber J.R."/>
            <person name="Egan S.M."/>
            <person name="Mackie R.I."/>
            <person name="Cann I.K."/>
        </authorList>
    </citation>
    <scope>NUCLEOTIDE SEQUENCE [LARGE SCALE GENOMIC DNA]</scope>
    <source>
        <strain evidence="17 18">Z6</strain>
    </source>
</reference>
<dbReference type="Gene3D" id="3.40.140.10">
    <property type="entry name" value="Cytidine Deaminase, domain 2"/>
    <property type="match status" value="1"/>
</dbReference>
<evidence type="ECO:0000256" key="9">
    <source>
        <dbReference type="ARBA" id="ARBA00032005"/>
    </source>
</evidence>
<dbReference type="EMBL" id="LWDV01000009">
    <property type="protein sequence ID" value="OCL26750.1"/>
    <property type="molecule type" value="Genomic_DNA"/>
</dbReference>
<comment type="catalytic activity">
    <reaction evidence="10 15">
        <text>2'-deoxycytidine + H2O + H(+) = 2'-deoxyuridine + NH4(+)</text>
        <dbReference type="Rhea" id="RHEA:13433"/>
        <dbReference type="ChEBI" id="CHEBI:15377"/>
        <dbReference type="ChEBI" id="CHEBI:15378"/>
        <dbReference type="ChEBI" id="CHEBI:15698"/>
        <dbReference type="ChEBI" id="CHEBI:16450"/>
        <dbReference type="ChEBI" id="CHEBI:28938"/>
        <dbReference type="EC" id="3.5.4.5"/>
    </reaction>
</comment>
<evidence type="ECO:0000256" key="2">
    <source>
        <dbReference type="ARBA" id="ARBA00003949"/>
    </source>
</evidence>
<comment type="similarity">
    <text evidence="3 15">Belongs to the cytidine and deoxycytidylate deaminase family.</text>
</comment>
<dbReference type="NCBIfam" id="TIGR01354">
    <property type="entry name" value="cyt_deam_tetra"/>
    <property type="match status" value="1"/>
</dbReference>
<evidence type="ECO:0000256" key="4">
    <source>
        <dbReference type="ARBA" id="ARBA00012783"/>
    </source>
</evidence>
<dbReference type="Pfam" id="PF00383">
    <property type="entry name" value="dCMP_cyt_deam_1"/>
    <property type="match status" value="1"/>
</dbReference>
<reference evidence="18" key="1">
    <citation type="submission" date="2016-07" db="EMBL/GenBank/DDBJ databases">
        <authorList>
            <person name="Florea S."/>
            <person name="Webb J.S."/>
            <person name="Jaromczyk J."/>
            <person name="Schardl C.L."/>
        </authorList>
    </citation>
    <scope>NUCLEOTIDE SEQUENCE [LARGE SCALE GENOMIC DNA]</scope>
    <source>
        <strain evidence="18">Z6</strain>
    </source>
</reference>
<dbReference type="PROSITE" id="PS00903">
    <property type="entry name" value="CYT_DCMP_DEAMINASES_1"/>
    <property type="match status" value="1"/>
</dbReference>
<feature type="active site" description="Proton donor" evidence="12">
    <location>
        <position position="53"/>
    </location>
</feature>
<comment type="caution">
    <text evidence="17">The sequence shown here is derived from an EMBL/GenBank/DDBJ whole genome shotgun (WGS) entry which is preliminary data.</text>
</comment>
<dbReference type="GO" id="GO:0005829">
    <property type="term" value="C:cytosol"/>
    <property type="evidence" value="ECO:0007669"/>
    <property type="project" value="TreeGrafter"/>
</dbReference>
<evidence type="ECO:0000256" key="5">
    <source>
        <dbReference type="ARBA" id="ARBA00018266"/>
    </source>
</evidence>
<dbReference type="NCBIfam" id="NF004064">
    <property type="entry name" value="PRK05578.1"/>
    <property type="match status" value="1"/>
</dbReference>
<evidence type="ECO:0000313" key="17">
    <source>
        <dbReference type="EMBL" id="OCL26750.1"/>
    </source>
</evidence>
<evidence type="ECO:0000256" key="13">
    <source>
        <dbReference type="PIRSR" id="PIRSR606262-2"/>
    </source>
</evidence>
<feature type="binding site" evidence="14">
    <location>
        <position position="51"/>
    </location>
    <ligand>
        <name>Zn(2+)</name>
        <dbReference type="ChEBI" id="CHEBI:29105"/>
        <note>catalytic</note>
    </ligand>
</feature>
<evidence type="ECO:0000313" key="18">
    <source>
        <dbReference type="Proteomes" id="UP000093514"/>
    </source>
</evidence>
<sequence length="128" mass="14060">MKELVKKATEAREKAYVPYSNFKVGAALLTKDGEIYTGCNVENSSYGLSNCAERTAIFKAISEGKMEFEAIAIVADTKRPCPPCGACRQVIVEFGKNIDVIMSNLNEDIIIKKADNLLWGSFSNQDLS</sequence>
<evidence type="ECO:0000256" key="10">
    <source>
        <dbReference type="ARBA" id="ARBA00049252"/>
    </source>
</evidence>
<organism evidence="17 18">
    <name type="scientific">Orenia metallireducens</name>
    <dbReference type="NCBI Taxonomy" id="1413210"/>
    <lineage>
        <taxon>Bacteria</taxon>
        <taxon>Bacillati</taxon>
        <taxon>Bacillota</taxon>
        <taxon>Clostridia</taxon>
        <taxon>Halanaerobiales</taxon>
        <taxon>Halobacteroidaceae</taxon>
        <taxon>Orenia</taxon>
    </lineage>
</organism>
<comment type="cofactor">
    <cofactor evidence="1 14 15">
        <name>Zn(2+)</name>
        <dbReference type="ChEBI" id="CHEBI:29105"/>
    </cofactor>
</comment>
<dbReference type="FunFam" id="3.40.140.10:FF:000008">
    <property type="entry name" value="Cytidine deaminase"/>
    <property type="match status" value="1"/>
</dbReference>
<comment type="catalytic activity">
    <reaction evidence="11 15">
        <text>cytidine + H2O + H(+) = uridine + NH4(+)</text>
        <dbReference type="Rhea" id="RHEA:16069"/>
        <dbReference type="ChEBI" id="CHEBI:15377"/>
        <dbReference type="ChEBI" id="CHEBI:15378"/>
        <dbReference type="ChEBI" id="CHEBI:16704"/>
        <dbReference type="ChEBI" id="CHEBI:17562"/>
        <dbReference type="ChEBI" id="CHEBI:28938"/>
        <dbReference type="EC" id="3.5.4.5"/>
    </reaction>
</comment>
<evidence type="ECO:0000256" key="11">
    <source>
        <dbReference type="ARBA" id="ARBA00049558"/>
    </source>
</evidence>
<keyword evidence="6 14" id="KW-0479">Metal-binding</keyword>
<feature type="binding site" evidence="14">
    <location>
        <position position="84"/>
    </location>
    <ligand>
        <name>Zn(2+)</name>
        <dbReference type="ChEBI" id="CHEBI:29105"/>
        <note>catalytic</note>
    </ligand>
</feature>
<evidence type="ECO:0000256" key="7">
    <source>
        <dbReference type="ARBA" id="ARBA00022801"/>
    </source>
</evidence>
<dbReference type="EC" id="3.5.4.5" evidence="4 15"/>
<keyword evidence="8 14" id="KW-0862">Zinc</keyword>
<name>A0A1C0A961_9FIRM</name>
<keyword evidence="7 15" id="KW-0378">Hydrolase</keyword>
<evidence type="ECO:0000256" key="12">
    <source>
        <dbReference type="PIRSR" id="PIRSR606262-1"/>
    </source>
</evidence>
<evidence type="ECO:0000256" key="1">
    <source>
        <dbReference type="ARBA" id="ARBA00001947"/>
    </source>
</evidence>
<protein>
    <recommendedName>
        <fullName evidence="5 15">Cytidine deaminase</fullName>
        <ecNumber evidence="4 15">3.5.4.5</ecNumber>
    </recommendedName>
    <alternativeName>
        <fullName evidence="9 15">Cytidine aminohydrolase</fullName>
    </alternativeName>
</protein>